<dbReference type="InterPro" id="IPR013167">
    <property type="entry name" value="COG4_M"/>
</dbReference>
<dbReference type="SMART" id="SM00762">
    <property type="entry name" value="Cog4"/>
    <property type="match status" value="1"/>
</dbReference>
<evidence type="ECO:0000256" key="8">
    <source>
        <dbReference type="ARBA" id="ARBA00031340"/>
    </source>
</evidence>
<dbReference type="Pfam" id="PF20663">
    <property type="entry name" value="COG4_N"/>
    <property type="match status" value="1"/>
</dbReference>
<dbReference type="PANTHER" id="PTHR24016">
    <property type="entry name" value="CONSERVED OLIGOMERIC GOLGI COMPLEX SUBUNIT 4"/>
    <property type="match status" value="1"/>
</dbReference>
<organism evidence="11 12">
    <name type="scientific">Necator americanus</name>
    <name type="common">Human hookworm</name>
    <dbReference type="NCBI Taxonomy" id="51031"/>
    <lineage>
        <taxon>Eukaryota</taxon>
        <taxon>Metazoa</taxon>
        <taxon>Ecdysozoa</taxon>
        <taxon>Nematoda</taxon>
        <taxon>Chromadorea</taxon>
        <taxon>Rhabditida</taxon>
        <taxon>Rhabditina</taxon>
        <taxon>Rhabditomorpha</taxon>
        <taxon>Strongyloidea</taxon>
        <taxon>Ancylostomatidae</taxon>
        <taxon>Bunostominae</taxon>
        <taxon>Necator</taxon>
    </lineage>
</organism>
<dbReference type="Gene3D" id="1.20.58.1970">
    <property type="match status" value="1"/>
</dbReference>
<feature type="region of interest" description="Disordered" evidence="9">
    <location>
        <begin position="95"/>
        <end position="116"/>
    </location>
</feature>
<evidence type="ECO:0000256" key="1">
    <source>
        <dbReference type="ARBA" id="ARBA00004395"/>
    </source>
</evidence>
<sequence length="897" mass="100740">MLSELVIASTLFVNACAVLNFKLNRRNQDFNHFVVEILPCIHCLLERIHYLSYACVLLPLVMTAMSDISNHFSNGMDFLTSADLILKKTLTTVPAGRPRSSADKARQENLGREADEDDHHIDSILQQLRVELDVKRREEERLQKEIAGVLVECASGNSGGEQSRAFGMAVSRLNNAMLVVEADAKQLAASLRTISRLADNISGKVSALDVAKTRVVECLQLAGDMHDLGVCSEGVDQCINNEEYEQAAQLIHRFLTLDRAVFQLSSSVDRDAGQSISHSYEVLTNASSRLKEILVRKLETAVGGEDVATMQRFVKLFPLINEHDCGLVIFGKYLSQQIARIGEENLKVMIAGGLDEKRVDVLYADTLFLFFEGIAALLETNQPLIESAYGPDKLLDFVNMLQIDIDKVVGKVIDEFEKKRQLEKKMKAAQKILLENKSSDKSGERLDALQLDTLLSEICLMNTHTEMYWRFVRRRIKGASKEKTQEEFVITNGDDFGDVDEERKKRLYEEKMRRKEEREKKLYQLLNRSLVGSKMQELLGNYILLEQYYMEESVRKAIDLDVREDGLTSSVVDDVLFLVRKCVRRATSSSSVDCVCAALNNGVALLETTFYHYLLTAVQAGYPSTTFAAEALQTAQSAYSVIQHGKSSEPRPDIQREIFLTASNNARSTADLLLELREGLEHEWSKTQRSAVEAGKLDNAVSQLSDVSRKMHHLASLAMESLCRIVFRPKVKASCDGYVDIAHILTDSQLAEFEAVDPFIEQFNANLDKQIAIFETLLHKENFHSLLLAVCSEVERQMECVIMKCSFNRLGGLQLDREFRQLSAYLSGVAGWVARERCARLGQIVALLNVENVEEAVELREATKTSSITRILSASDAMKVLELRIDLPAALVQKLQL</sequence>
<comment type="similarity">
    <text evidence="2">Belongs to the COG4 family.</text>
</comment>
<name>A0ABR1C3H0_NECAM</name>
<comment type="caution">
    <text evidence="11">The sequence shown here is derived from an EMBL/GenBank/DDBJ whole genome shotgun (WGS) entry which is preliminary data.</text>
</comment>
<evidence type="ECO:0000256" key="2">
    <source>
        <dbReference type="ARBA" id="ARBA00009215"/>
    </source>
</evidence>
<keyword evidence="6" id="KW-0333">Golgi apparatus</keyword>
<keyword evidence="12" id="KW-1185">Reference proteome</keyword>
<dbReference type="Gene3D" id="1.10.287.1060">
    <property type="entry name" value="ESAT-6-like"/>
    <property type="match status" value="1"/>
</dbReference>
<evidence type="ECO:0000256" key="6">
    <source>
        <dbReference type="ARBA" id="ARBA00023034"/>
    </source>
</evidence>
<evidence type="ECO:0000256" key="3">
    <source>
        <dbReference type="ARBA" id="ARBA00020975"/>
    </source>
</evidence>
<evidence type="ECO:0000259" key="10">
    <source>
        <dbReference type="SMART" id="SM00762"/>
    </source>
</evidence>
<evidence type="ECO:0000256" key="7">
    <source>
        <dbReference type="ARBA" id="ARBA00023136"/>
    </source>
</evidence>
<dbReference type="InterPro" id="IPR048684">
    <property type="entry name" value="COG4_C"/>
</dbReference>
<dbReference type="Proteomes" id="UP001303046">
    <property type="component" value="Unassembled WGS sequence"/>
</dbReference>
<keyword evidence="7" id="KW-0472">Membrane</keyword>
<comment type="subcellular location">
    <subcellularLocation>
        <location evidence="1">Golgi apparatus membrane</location>
        <topology evidence="1">Peripheral membrane protein</topology>
    </subcellularLocation>
</comment>
<feature type="compositionally biased region" description="Basic and acidic residues" evidence="9">
    <location>
        <begin position="100"/>
        <end position="116"/>
    </location>
</feature>
<keyword evidence="5" id="KW-0653">Protein transport</keyword>
<dbReference type="EMBL" id="JAVFWL010000002">
    <property type="protein sequence ID" value="KAK6732188.1"/>
    <property type="molecule type" value="Genomic_DNA"/>
</dbReference>
<evidence type="ECO:0000256" key="9">
    <source>
        <dbReference type="SAM" id="MobiDB-lite"/>
    </source>
</evidence>
<protein>
    <recommendedName>
        <fullName evidence="3">Conserved oligomeric Golgi complex subunit 4</fullName>
    </recommendedName>
    <alternativeName>
        <fullName evidence="8">Component of oligomeric Golgi complex 4</fullName>
    </alternativeName>
</protein>
<dbReference type="InterPro" id="IPR048682">
    <property type="entry name" value="COG4"/>
</dbReference>
<accession>A0ABR1C3H0</accession>
<evidence type="ECO:0000313" key="11">
    <source>
        <dbReference type="EMBL" id="KAK6732188.1"/>
    </source>
</evidence>
<feature type="domain" description="COG4 transport protein middle alpha-helical bundle" evidence="10">
    <location>
        <begin position="283"/>
        <end position="619"/>
    </location>
</feature>
<dbReference type="PANTHER" id="PTHR24016:SF0">
    <property type="entry name" value="CONSERVED OLIGOMERIC GOLGI COMPLEX SUBUNIT 4"/>
    <property type="match status" value="1"/>
</dbReference>
<reference evidence="11 12" key="1">
    <citation type="submission" date="2023-08" db="EMBL/GenBank/DDBJ databases">
        <title>A Necator americanus chromosomal reference genome.</title>
        <authorList>
            <person name="Ilik V."/>
            <person name="Petrzelkova K.J."/>
            <person name="Pardy F."/>
            <person name="Fuh T."/>
            <person name="Niatou-Singa F.S."/>
            <person name="Gouil Q."/>
            <person name="Baker L."/>
            <person name="Ritchie M.E."/>
            <person name="Jex A.R."/>
            <person name="Gazzola D."/>
            <person name="Li H."/>
            <person name="Toshio Fujiwara R."/>
            <person name="Zhan B."/>
            <person name="Aroian R.V."/>
            <person name="Pafco B."/>
            <person name="Schwarz E.M."/>
        </authorList>
    </citation>
    <scope>NUCLEOTIDE SEQUENCE [LARGE SCALE GENOMIC DNA]</scope>
    <source>
        <strain evidence="11 12">Aroian</strain>
        <tissue evidence="11">Whole animal</tissue>
    </source>
</reference>
<dbReference type="InterPro" id="IPR048680">
    <property type="entry name" value="COG4_N"/>
</dbReference>
<proteinExistence type="inferred from homology"/>
<keyword evidence="4" id="KW-0813">Transport</keyword>
<evidence type="ECO:0000256" key="4">
    <source>
        <dbReference type="ARBA" id="ARBA00022448"/>
    </source>
</evidence>
<evidence type="ECO:0000313" key="12">
    <source>
        <dbReference type="Proteomes" id="UP001303046"/>
    </source>
</evidence>
<dbReference type="Pfam" id="PF08318">
    <property type="entry name" value="COG4_m"/>
    <property type="match status" value="1"/>
</dbReference>
<dbReference type="Pfam" id="PF20662">
    <property type="entry name" value="COG4_C"/>
    <property type="match status" value="1"/>
</dbReference>
<evidence type="ECO:0000256" key="5">
    <source>
        <dbReference type="ARBA" id="ARBA00022927"/>
    </source>
</evidence>
<gene>
    <name evidence="11" type="primary">Necator_chrII.g4312</name>
    <name evidence="11" type="ORF">RB195_016520</name>
</gene>